<dbReference type="AlphaFoldDB" id="A0A1D2A7H2"/>
<dbReference type="SUPFAM" id="SSF55144">
    <property type="entry name" value="LigT-like"/>
    <property type="match status" value="1"/>
</dbReference>
<dbReference type="PANTHER" id="PTHR28141:SF1">
    <property type="entry name" value="2',3'-CYCLIC-NUCLEOTIDE 3'-PHOSPHODIESTERASE"/>
    <property type="match status" value="1"/>
</dbReference>
<gene>
    <name evidence="1" type="ORF">g.7207</name>
</gene>
<dbReference type="InterPro" id="IPR012386">
    <property type="entry name" value="Cyclic-nucl_3Pdiesterase"/>
</dbReference>
<sequence length="254" mass="28015">LKLRVSDSSAHLTPLFNTIEGVKLLPGLVTLRASTHTPMRGRLGATSQFRRRPGMTPNAVESFSLWLMPHDGAPEHPYNERLQREINAQANRIAGAPSFAPHVTLLGGIEGTEDDVLERADRLGAQLKPYVIKFDKVKAGTSFFQCVFIKCQETPAVMQAAQEARSSYGKDPDEVYMPHLSLLYADITQEQREAVAQEAQARIFPGLLDSIFLQKGDPGVGTGFLVDSMSLWRTPTEDKSLKNWELVATIPLTG</sequence>
<evidence type="ECO:0008006" key="2">
    <source>
        <dbReference type="Google" id="ProtNLM"/>
    </source>
</evidence>
<protein>
    <recommendedName>
        <fullName evidence="2">Cyclic phosphodiesterase</fullName>
    </recommendedName>
</protein>
<evidence type="ECO:0000313" key="1">
    <source>
        <dbReference type="EMBL" id="JAT75162.1"/>
    </source>
</evidence>
<name>A0A1D2A7H2_AUXPR</name>
<organism evidence="1">
    <name type="scientific">Auxenochlorella protothecoides</name>
    <name type="common">Green microalga</name>
    <name type="synonym">Chlorella protothecoides</name>
    <dbReference type="NCBI Taxonomy" id="3075"/>
    <lineage>
        <taxon>Eukaryota</taxon>
        <taxon>Viridiplantae</taxon>
        <taxon>Chlorophyta</taxon>
        <taxon>core chlorophytes</taxon>
        <taxon>Trebouxiophyceae</taxon>
        <taxon>Chlorellales</taxon>
        <taxon>Chlorellaceae</taxon>
        <taxon>Auxenochlorella</taxon>
    </lineage>
</organism>
<proteinExistence type="predicted"/>
<dbReference type="GO" id="GO:0004113">
    <property type="term" value="F:2',3'-cyclic-nucleotide 3'-phosphodiesterase activity"/>
    <property type="evidence" value="ECO:0007669"/>
    <property type="project" value="TreeGrafter"/>
</dbReference>
<feature type="non-terminal residue" evidence="1">
    <location>
        <position position="1"/>
    </location>
</feature>
<dbReference type="GO" id="GO:0009187">
    <property type="term" value="P:cyclic nucleotide metabolic process"/>
    <property type="evidence" value="ECO:0007669"/>
    <property type="project" value="TreeGrafter"/>
</dbReference>
<dbReference type="EMBL" id="GDKF01003460">
    <property type="protein sequence ID" value="JAT75162.1"/>
    <property type="molecule type" value="Transcribed_RNA"/>
</dbReference>
<accession>A0A1D2A7H2</accession>
<dbReference type="Pfam" id="PF07823">
    <property type="entry name" value="CPDase"/>
    <property type="match status" value="1"/>
</dbReference>
<dbReference type="Gene3D" id="3.90.1140.10">
    <property type="entry name" value="Cyclic phosphodiesterase"/>
    <property type="match status" value="1"/>
</dbReference>
<reference evidence="1" key="1">
    <citation type="submission" date="2015-08" db="EMBL/GenBank/DDBJ databases">
        <authorList>
            <person name="Babu N.S."/>
            <person name="Beckwith C.J."/>
            <person name="Beseler K.G."/>
            <person name="Brison A."/>
            <person name="Carone J.V."/>
            <person name="Caskin T.P."/>
            <person name="Diamond M."/>
            <person name="Durham M.E."/>
            <person name="Foxe J.M."/>
            <person name="Go M."/>
            <person name="Henderson B.A."/>
            <person name="Jones I.B."/>
            <person name="McGettigan J.A."/>
            <person name="Micheletti S.J."/>
            <person name="Nasrallah M.E."/>
            <person name="Ortiz D."/>
            <person name="Piller C.R."/>
            <person name="Privatt S.R."/>
            <person name="Schneider S.L."/>
            <person name="Sharp S."/>
            <person name="Smith T.C."/>
            <person name="Stanton J.D."/>
            <person name="Ullery H.E."/>
            <person name="Wilson R.J."/>
            <person name="Serrano M.G."/>
            <person name="Buck G."/>
            <person name="Lee V."/>
            <person name="Wang Y."/>
            <person name="Carvalho R."/>
            <person name="Voegtly L."/>
            <person name="Shi R."/>
            <person name="Duckworth R."/>
            <person name="Johnson A."/>
            <person name="Loviza R."/>
            <person name="Walstead R."/>
            <person name="Shah Z."/>
            <person name="Kiflezghi M."/>
            <person name="Wade K."/>
            <person name="Ball S.L."/>
            <person name="Bradley K.W."/>
            <person name="Asai D.J."/>
            <person name="Bowman C.A."/>
            <person name="Russell D.A."/>
            <person name="Pope W.H."/>
            <person name="Jacobs-Sera D."/>
            <person name="Hendrix R.W."/>
            <person name="Hatfull G.F."/>
        </authorList>
    </citation>
    <scope>NUCLEOTIDE SEQUENCE</scope>
</reference>
<dbReference type="PANTHER" id="PTHR28141">
    <property type="entry name" value="2',3'-CYCLIC-NUCLEOTIDE 3'-PHOSPHODIESTERASE"/>
    <property type="match status" value="1"/>
</dbReference>
<dbReference type="InterPro" id="IPR009097">
    <property type="entry name" value="Cyclic_Pdiesterase"/>
</dbReference>